<dbReference type="EMBL" id="BRXS01000006">
    <property type="protein sequence ID" value="GLC27653.1"/>
    <property type="molecule type" value="Genomic_DNA"/>
</dbReference>
<organism evidence="3 4">
    <name type="scientific">Roseisolibacter agri</name>
    <dbReference type="NCBI Taxonomy" id="2014610"/>
    <lineage>
        <taxon>Bacteria</taxon>
        <taxon>Pseudomonadati</taxon>
        <taxon>Gemmatimonadota</taxon>
        <taxon>Gemmatimonadia</taxon>
        <taxon>Gemmatimonadales</taxon>
        <taxon>Gemmatimonadaceae</taxon>
        <taxon>Roseisolibacter</taxon>
    </lineage>
</organism>
<evidence type="ECO:0000313" key="4">
    <source>
        <dbReference type="Proteomes" id="UP001161325"/>
    </source>
</evidence>
<reference evidence="3" key="1">
    <citation type="submission" date="2022-08" db="EMBL/GenBank/DDBJ databases">
        <title>Draft genome sequencing of Roseisolibacter agri AW1220.</title>
        <authorList>
            <person name="Tobiishi Y."/>
            <person name="Tonouchi A."/>
        </authorList>
    </citation>
    <scope>NUCLEOTIDE SEQUENCE</scope>
    <source>
        <strain evidence="3">AW1220</strain>
    </source>
</reference>
<dbReference type="InterPro" id="IPR018711">
    <property type="entry name" value="NAGPA"/>
</dbReference>
<sequence length="411" mass="40713">MGAYLGAMHASRLALAHPAPRAVAAGTAILVAAACAPRATTGSAPLPPLRLAATADSATSTTVAPGVVHHRLWFARGPQAVHVLDVDRAACWTLAARKAGGAAVGRAGTLALVRGLADSGGVAVAGGVNADFFLFAPPGVPQGAHVQDGRVIAGPSARPALALDSAGAPWMGMLRTTGSVALPDTTLALDGWNRGSAAGVGVFDAAWGARTDSLPGRVFVAARPLASGGAVVTAVDSGAHAAIPADGIVLAAGARSPARARLAALQAGRDTVRVTHSLGPVSPRQAVGGLPVLLRGGAIDPQVDSAGNAGFRGPNPRTAVGVGANGRRLFLVTVDGRQAGYSLGTTLRETAELLRLLGATDGINLDGGGSTTVVVREAAGGFRIANQPSDSAGERLVANALVVTRGGCTSR</sequence>
<accession>A0AA37QKV9</accession>
<feature type="signal peptide" evidence="1">
    <location>
        <begin position="1"/>
        <end position="24"/>
    </location>
</feature>
<evidence type="ECO:0000256" key="1">
    <source>
        <dbReference type="SAM" id="SignalP"/>
    </source>
</evidence>
<dbReference type="Proteomes" id="UP001161325">
    <property type="component" value="Unassembled WGS sequence"/>
</dbReference>
<protein>
    <recommendedName>
        <fullName evidence="2">Phosphodiester glycosidase domain-containing protein</fullName>
    </recommendedName>
</protein>
<dbReference type="Pfam" id="PF09992">
    <property type="entry name" value="NAGPA"/>
    <property type="match status" value="1"/>
</dbReference>
<evidence type="ECO:0000259" key="2">
    <source>
        <dbReference type="Pfam" id="PF09992"/>
    </source>
</evidence>
<dbReference type="PANTHER" id="PTHR40446">
    <property type="entry name" value="N-ACETYLGLUCOSAMINE-1-PHOSPHODIESTER ALPHA-N-ACETYLGLUCOSAMINIDASE"/>
    <property type="match status" value="1"/>
</dbReference>
<feature type="domain" description="Phosphodiester glycosidase" evidence="2">
    <location>
        <begin position="228"/>
        <end position="404"/>
    </location>
</feature>
<feature type="chain" id="PRO_5041299425" description="Phosphodiester glycosidase domain-containing protein" evidence="1">
    <location>
        <begin position="25"/>
        <end position="411"/>
    </location>
</feature>
<gene>
    <name evidence="3" type="ORF">rosag_41660</name>
</gene>
<dbReference type="PANTHER" id="PTHR40446:SF2">
    <property type="entry name" value="N-ACETYLGLUCOSAMINE-1-PHOSPHODIESTER ALPHA-N-ACETYLGLUCOSAMINIDASE"/>
    <property type="match status" value="1"/>
</dbReference>
<evidence type="ECO:0000313" key="3">
    <source>
        <dbReference type="EMBL" id="GLC27653.1"/>
    </source>
</evidence>
<name>A0AA37QKV9_9BACT</name>
<keyword evidence="4" id="KW-1185">Reference proteome</keyword>
<comment type="caution">
    <text evidence="3">The sequence shown here is derived from an EMBL/GenBank/DDBJ whole genome shotgun (WGS) entry which is preliminary data.</text>
</comment>
<dbReference type="AlphaFoldDB" id="A0AA37QKV9"/>
<keyword evidence="1" id="KW-0732">Signal</keyword>
<proteinExistence type="predicted"/>